<comment type="similarity">
    <text evidence="3 4">Belongs to the universal ribosomal protein uS15 family.</text>
</comment>
<dbReference type="AlphaFoldDB" id="K1XZ40"/>
<proteinExistence type="inferred from homology"/>
<keyword evidence="3" id="KW-0699">rRNA-binding</keyword>
<dbReference type="GO" id="GO:0022627">
    <property type="term" value="C:cytosolic small ribosomal subunit"/>
    <property type="evidence" value="ECO:0007669"/>
    <property type="project" value="TreeGrafter"/>
</dbReference>
<dbReference type="InterPro" id="IPR000589">
    <property type="entry name" value="Ribosomal_uS15"/>
</dbReference>
<dbReference type="SUPFAM" id="SSF47060">
    <property type="entry name" value="S15/NS1 RNA-binding domain"/>
    <property type="match status" value="1"/>
</dbReference>
<evidence type="ECO:0000256" key="3">
    <source>
        <dbReference type="HAMAP-Rule" id="MF_01343"/>
    </source>
</evidence>
<dbReference type="GO" id="GO:0003735">
    <property type="term" value="F:structural constituent of ribosome"/>
    <property type="evidence" value="ECO:0007669"/>
    <property type="project" value="InterPro"/>
</dbReference>
<name>K1XZ40_9BACT</name>
<dbReference type="PANTHER" id="PTHR23321:SF26">
    <property type="entry name" value="SMALL RIBOSOMAL SUBUNIT PROTEIN US15M"/>
    <property type="match status" value="1"/>
</dbReference>
<evidence type="ECO:0000313" key="5">
    <source>
        <dbReference type="EMBL" id="EKD25588.1"/>
    </source>
</evidence>
<comment type="caution">
    <text evidence="5">The sequence shown here is derived from an EMBL/GenBank/DDBJ whole genome shotgun (WGS) entry which is preliminary data.</text>
</comment>
<keyword evidence="2 3" id="KW-0687">Ribonucleoprotein</keyword>
<dbReference type="SMART" id="SM01387">
    <property type="entry name" value="Ribosomal_S15"/>
    <property type="match status" value="1"/>
</dbReference>
<accession>K1XZ40</accession>
<dbReference type="GO" id="GO:0019843">
    <property type="term" value="F:rRNA binding"/>
    <property type="evidence" value="ECO:0007669"/>
    <property type="project" value="UniProtKB-UniRule"/>
</dbReference>
<evidence type="ECO:0000256" key="4">
    <source>
        <dbReference type="RuleBase" id="RU003919"/>
    </source>
</evidence>
<gene>
    <name evidence="3" type="primary">rpsO</name>
    <name evidence="5" type="ORF">ACD_80C00012G0004</name>
</gene>
<reference evidence="5" key="1">
    <citation type="journal article" date="2012" name="Science">
        <title>Fermentation, hydrogen, and sulfur metabolism in multiple uncultivated bacterial phyla.</title>
        <authorList>
            <person name="Wrighton K.C."/>
            <person name="Thomas B.C."/>
            <person name="Sharon I."/>
            <person name="Miller C.S."/>
            <person name="Castelle C.J."/>
            <person name="VerBerkmoes N.C."/>
            <person name="Wilkins M.J."/>
            <person name="Hettich R.L."/>
            <person name="Lipton M.S."/>
            <person name="Williams K.H."/>
            <person name="Long P.E."/>
            <person name="Banfield J.F."/>
        </authorList>
    </citation>
    <scope>NUCLEOTIDE SEQUENCE [LARGE SCALE GENOMIC DNA]</scope>
</reference>
<dbReference type="EMBL" id="AMFJ01036019">
    <property type="protein sequence ID" value="EKD25588.1"/>
    <property type="molecule type" value="Genomic_DNA"/>
</dbReference>
<dbReference type="Gene3D" id="1.10.287.10">
    <property type="entry name" value="S15/NS1, RNA-binding"/>
    <property type="match status" value="1"/>
</dbReference>
<dbReference type="InterPro" id="IPR009068">
    <property type="entry name" value="uS15_NS1_RNA-bd_sf"/>
</dbReference>
<sequence>MVKKTTKETGPESFKLHGTDTGSVEVQIWLLTEEIAELQWHLALHKKDFDAKRSLLKKVARRRSFLKYLKTKKLSTYNAISKSVSVKV</sequence>
<dbReference type="CDD" id="cd00353">
    <property type="entry name" value="Ribosomal_S15p_S13e"/>
    <property type="match status" value="1"/>
</dbReference>
<dbReference type="Pfam" id="PF00312">
    <property type="entry name" value="Ribosomal_S15"/>
    <property type="match status" value="1"/>
</dbReference>
<comment type="function">
    <text evidence="3">Forms an intersubunit bridge (bridge B4) with the 23S rRNA of the 50S subunit in the ribosome.</text>
</comment>
<dbReference type="PANTHER" id="PTHR23321">
    <property type="entry name" value="RIBOSOMAL PROTEIN S15, BACTERIAL AND ORGANELLAR"/>
    <property type="match status" value="1"/>
</dbReference>
<comment type="function">
    <text evidence="3">One of the primary rRNA binding proteins, it binds directly to 16S rRNA where it helps nucleate assembly of the platform of the 30S subunit by binding and bridging several RNA helices of the 16S rRNA.</text>
</comment>
<dbReference type="NCBIfam" id="TIGR00952">
    <property type="entry name" value="S15_bact"/>
    <property type="match status" value="1"/>
</dbReference>
<protein>
    <recommendedName>
        <fullName evidence="3">Small ribosomal subunit protein uS15</fullName>
    </recommendedName>
</protein>
<organism evidence="5">
    <name type="scientific">uncultured bacterium</name>
    <name type="common">gcode 4</name>
    <dbReference type="NCBI Taxonomy" id="1234023"/>
    <lineage>
        <taxon>Bacteria</taxon>
        <taxon>environmental samples</taxon>
    </lineage>
</organism>
<evidence type="ECO:0000256" key="1">
    <source>
        <dbReference type="ARBA" id="ARBA00022980"/>
    </source>
</evidence>
<dbReference type="HAMAP" id="MF_01343_B">
    <property type="entry name" value="Ribosomal_uS15_B"/>
    <property type="match status" value="1"/>
</dbReference>
<dbReference type="InterPro" id="IPR005290">
    <property type="entry name" value="Ribosomal_uS15_bac-type"/>
</dbReference>
<keyword evidence="1 3" id="KW-0689">Ribosomal protein</keyword>
<comment type="subunit">
    <text evidence="3">Part of the 30S ribosomal subunit. Forms a bridge to the 50S subunit in the 70S ribosome, contacting the 23S rRNA.</text>
</comment>
<evidence type="ECO:0000256" key="2">
    <source>
        <dbReference type="ARBA" id="ARBA00023274"/>
    </source>
</evidence>
<keyword evidence="3" id="KW-0694">RNA-binding</keyword>
<dbReference type="GO" id="GO:0006412">
    <property type="term" value="P:translation"/>
    <property type="evidence" value="ECO:0007669"/>
    <property type="project" value="UniProtKB-UniRule"/>
</dbReference>